<dbReference type="OrthoDB" id="5342349at2"/>
<dbReference type="Pfam" id="PF04143">
    <property type="entry name" value="Sulf_transp"/>
    <property type="match status" value="1"/>
</dbReference>
<feature type="transmembrane region" description="Helical" evidence="9">
    <location>
        <begin position="14"/>
        <end position="33"/>
    </location>
</feature>
<feature type="transmembrane region" description="Helical" evidence="9">
    <location>
        <begin position="165"/>
        <end position="191"/>
    </location>
</feature>
<feature type="transmembrane region" description="Helical" evidence="9">
    <location>
        <begin position="321"/>
        <end position="340"/>
    </location>
</feature>
<keyword evidence="7 9" id="KW-0472">Membrane</keyword>
<feature type="transmembrane region" description="Helical" evidence="9">
    <location>
        <begin position="294"/>
        <end position="315"/>
    </location>
</feature>
<keyword evidence="3" id="KW-1003">Cell membrane</keyword>
<comment type="subcellular location">
    <subcellularLocation>
        <location evidence="1">Cell inner membrane</location>
        <topology evidence="1">Multi-pass membrane protein</topology>
    </subcellularLocation>
</comment>
<evidence type="ECO:0000256" key="8">
    <source>
        <dbReference type="ARBA" id="ARBA00035655"/>
    </source>
</evidence>
<evidence type="ECO:0000256" key="4">
    <source>
        <dbReference type="ARBA" id="ARBA00022519"/>
    </source>
</evidence>
<dbReference type="InterPro" id="IPR007272">
    <property type="entry name" value="Sulf_transp_TsuA/YedE"/>
</dbReference>
<name>Q07M27_RHOP5</name>
<keyword evidence="4" id="KW-0997">Cell inner membrane</keyword>
<evidence type="ECO:0000256" key="2">
    <source>
        <dbReference type="ARBA" id="ARBA00022448"/>
    </source>
</evidence>
<evidence type="ECO:0000256" key="3">
    <source>
        <dbReference type="ARBA" id="ARBA00022475"/>
    </source>
</evidence>
<dbReference type="EMBL" id="CP000463">
    <property type="protein sequence ID" value="ABJ07007.1"/>
    <property type="molecule type" value="Genomic_DNA"/>
</dbReference>
<feature type="transmembrane region" description="Helical" evidence="9">
    <location>
        <begin position="124"/>
        <end position="145"/>
    </location>
</feature>
<proteinExistence type="inferred from homology"/>
<feature type="transmembrane region" description="Helical" evidence="9">
    <location>
        <begin position="54"/>
        <end position="77"/>
    </location>
</feature>
<feature type="transmembrane region" description="Helical" evidence="9">
    <location>
        <begin position="203"/>
        <end position="223"/>
    </location>
</feature>
<dbReference type="STRING" id="316055.RPE_3070"/>
<organism evidence="10">
    <name type="scientific">Rhodopseudomonas palustris (strain BisA53)</name>
    <dbReference type="NCBI Taxonomy" id="316055"/>
    <lineage>
        <taxon>Bacteria</taxon>
        <taxon>Pseudomonadati</taxon>
        <taxon>Pseudomonadota</taxon>
        <taxon>Alphaproteobacteria</taxon>
        <taxon>Hyphomicrobiales</taxon>
        <taxon>Nitrobacteraceae</taxon>
        <taxon>Rhodopseudomonas</taxon>
    </lineage>
</organism>
<dbReference type="HOGENOM" id="CLU_050656_2_0_5"/>
<evidence type="ECO:0000256" key="5">
    <source>
        <dbReference type="ARBA" id="ARBA00022692"/>
    </source>
</evidence>
<dbReference type="KEGG" id="rpe:RPE_3070"/>
<dbReference type="eggNOG" id="COG2391">
    <property type="taxonomic scope" value="Bacteria"/>
</dbReference>
<keyword evidence="5 9" id="KW-0812">Transmembrane</keyword>
<feature type="transmembrane region" description="Helical" evidence="9">
    <location>
        <begin position="89"/>
        <end position="112"/>
    </location>
</feature>
<reference evidence="10" key="1">
    <citation type="submission" date="2006-09" db="EMBL/GenBank/DDBJ databases">
        <title>Complete sequence of Rhodopseudomonas palustris BisA53.</title>
        <authorList>
            <consortium name="US DOE Joint Genome Institute"/>
            <person name="Copeland A."/>
            <person name="Lucas S."/>
            <person name="Lapidus A."/>
            <person name="Barry K."/>
            <person name="Detter J.C."/>
            <person name="Glavina del Rio T."/>
            <person name="Hammon N."/>
            <person name="Israni S."/>
            <person name="Dalin E."/>
            <person name="Tice H."/>
            <person name="Pitluck S."/>
            <person name="Chain P."/>
            <person name="Malfatti S."/>
            <person name="Shin M."/>
            <person name="Vergez L."/>
            <person name="Schmutz J."/>
            <person name="Larimer F."/>
            <person name="Land M."/>
            <person name="Hauser L."/>
            <person name="Pelletier D.A."/>
            <person name="Kyrpides N."/>
            <person name="Kim E."/>
            <person name="Harwood C.S."/>
            <person name="Oda Y."/>
            <person name="Richardson P."/>
        </authorList>
    </citation>
    <scope>NUCLEOTIDE SEQUENCE [LARGE SCALE GENOMIC DNA]</scope>
    <source>
        <strain evidence="10">BisA53</strain>
    </source>
</reference>
<evidence type="ECO:0000256" key="6">
    <source>
        <dbReference type="ARBA" id="ARBA00022989"/>
    </source>
</evidence>
<gene>
    <name evidence="10" type="ordered locus">RPE_3070</name>
</gene>
<evidence type="ECO:0000256" key="9">
    <source>
        <dbReference type="SAM" id="Phobius"/>
    </source>
</evidence>
<protein>
    <submittedName>
        <fullName evidence="10">Uncharacterized protein</fullName>
    </submittedName>
</protein>
<dbReference type="PANTHER" id="PTHR30574">
    <property type="entry name" value="INNER MEMBRANE PROTEIN YEDE"/>
    <property type="match status" value="1"/>
</dbReference>
<accession>Q07M27</accession>
<dbReference type="AlphaFoldDB" id="Q07M27"/>
<feature type="transmembrane region" description="Helical" evidence="9">
    <location>
        <begin position="262"/>
        <end position="282"/>
    </location>
</feature>
<evidence type="ECO:0000256" key="7">
    <source>
        <dbReference type="ARBA" id="ARBA00023136"/>
    </source>
</evidence>
<dbReference type="PANTHER" id="PTHR30574:SF1">
    <property type="entry name" value="SULPHUR TRANSPORT DOMAIN-CONTAINING PROTEIN"/>
    <property type="match status" value="1"/>
</dbReference>
<keyword evidence="6 9" id="KW-1133">Transmembrane helix</keyword>
<evidence type="ECO:0000313" key="10">
    <source>
        <dbReference type="EMBL" id="ABJ07007.1"/>
    </source>
</evidence>
<comment type="similarity">
    <text evidence="8">Belongs to the TsuA/YedE (TC 9.B.102) family.</text>
</comment>
<keyword evidence="2" id="KW-0813">Transport</keyword>
<evidence type="ECO:0000256" key="1">
    <source>
        <dbReference type="ARBA" id="ARBA00004429"/>
    </source>
</evidence>
<dbReference type="GO" id="GO:0005886">
    <property type="term" value="C:plasma membrane"/>
    <property type="evidence" value="ECO:0007669"/>
    <property type="project" value="UniProtKB-SubCell"/>
</dbReference>
<sequence length="360" mass="36645">MNFDAFIERFDESILLTAGGLLVGLTFGACAQRSSFCLRSAVIEFSQGLLGPKVAIWLLTFSAAVAATQLAIAAGLLDVSEARQLAARGSLSGSIIGGLMFGIGMVMARGCASRLLVLSGTGNLRALVTGLILTIVAQASLRGVLSPAREALAELWTVQGGSSRNLLTALHAGPLLGTTLGVAGLACALWLARRARIGFKTGLSAGGVGLAVAMGWLLTYALAQHSFEPVTIKSVSFIGSSADTLMGLINAPSVPLGFDTGLVPGVFAGAMLASLIARDWKLQGFHDGHSMRRYAAGAFLMGFGGMLAGGCAVGAGVTGGAIFAVTAWLALISMWAGALLTHLVMDGNVAGGVEPVLTPK</sequence>